<evidence type="ECO:0000256" key="1">
    <source>
        <dbReference type="ARBA" id="ARBA00022490"/>
    </source>
</evidence>
<comment type="subcellular location">
    <subcellularLocation>
        <location evidence="4">Cytoplasm</location>
    </subcellularLocation>
</comment>
<dbReference type="InterPro" id="IPR042203">
    <property type="entry name" value="Leu/Phe-tRNA_Trfase_C"/>
</dbReference>
<dbReference type="InterPro" id="IPR016181">
    <property type="entry name" value="Acyl_CoA_acyltransferase"/>
</dbReference>
<comment type="similarity">
    <text evidence="4">Belongs to the L/F-transferase family.</text>
</comment>
<evidence type="ECO:0000256" key="3">
    <source>
        <dbReference type="ARBA" id="ARBA00023315"/>
    </source>
</evidence>
<name>A0A8S8XAG7_9PROT</name>
<keyword evidence="6" id="KW-1185">Reference proteome</keyword>
<comment type="caution">
    <text evidence="5">The sequence shown here is derived from an EMBL/GenBank/DDBJ whole genome shotgun (WGS) entry which is preliminary data.</text>
</comment>
<dbReference type="EMBL" id="BOPV01000001">
    <property type="protein sequence ID" value="GIL40988.1"/>
    <property type="molecule type" value="Genomic_DNA"/>
</dbReference>
<dbReference type="FunFam" id="3.40.630.70:FF:000001">
    <property type="entry name" value="Leucyl/phenylalanyl-tRNA--protein transferase"/>
    <property type="match status" value="1"/>
</dbReference>
<dbReference type="PANTHER" id="PTHR30098:SF2">
    <property type="entry name" value="LEUCYL_PHENYLALANYL-TRNA--PROTEIN TRANSFERASE"/>
    <property type="match status" value="1"/>
</dbReference>
<keyword evidence="2 4" id="KW-0808">Transferase</keyword>
<proteinExistence type="inferred from homology"/>
<dbReference type="GO" id="GO:0005737">
    <property type="term" value="C:cytoplasm"/>
    <property type="evidence" value="ECO:0007669"/>
    <property type="project" value="UniProtKB-SubCell"/>
</dbReference>
<accession>A0A8S8XAG7</accession>
<dbReference type="Proteomes" id="UP000681075">
    <property type="component" value="Unassembled WGS sequence"/>
</dbReference>
<dbReference type="RefSeq" id="WP_420244272.1">
    <property type="nucleotide sequence ID" value="NZ_BOPV01000001.1"/>
</dbReference>
<evidence type="ECO:0000256" key="4">
    <source>
        <dbReference type="HAMAP-Rule" id="MF_00688"/>
    </source>
</evidence>
<dbReference type="NCBIfam" id="TIGR00667">
    <property type="entry name" value="aat"/>
    <property type="match status" value="1"/>
</dbReference>
<evidence type="ECO:0000256" key="2">
    <source>
        <dbReference type="ARBA" id="ARBA00022679"/>
    </source>
</evidence>
<comment type="function">
    <text evidence="4">Functions in the N-end rule pathway of protein degradation where it conjugates Leu, Phe and, less efficiently, Met from aminoacyl-tRNAs to the N-termini of proteins containing an N-terminal arginine or lysine.</text>
</comment>
<comment type="catalytic activity">
    <reaction evidence="4">
        <text>N-terminal L-lysyl-[protein] + L-leucyl-tRNA(Leu) = N-terminal L-leucyl-L-lysyl-[protein] + tRNA(Leu) + H(+)</text>
        <dbReference type="Rhea" id="RHEA:12340"/>
        <dbReference type="Rhea" id="RHEA-COMP:9613"/>
        <dbReference type="Rhea" id="RHEA-COMP:9622"/>
        <dbReference type="Rhea" id="RHEA-COMP:12670"/>
        <dbReference type="Rhea" id="RHEA-COMP:12671"/>
        <dbReference type="ChEBI" id="CHEBI:15378"/>
        <dbReference type="ChEBI" id="CHEBI:65249"/>
        <dbReference type="ChEBI" id="CHEBI:78442"/>
        <dbReference type="ChEBI" id="CHEBI:78494"/>
        <dbReference type="ChEBI" id="CHEBI:133043"/>
        <dbReference type="EC" id="2.3.2.6"/>
    </reaction>
</comment>
<dbReference type="GO" id="GO:0030163">
    <property type="term" value="P:protein catabolic process"/>
    <property type="evidence" value="ECO:0007669"/>
    <property type="project" value="UniProtKB-UniRule"/>
</dbReference>
<keyword evidence="3 4" id="KW-0012">Acyltransferase</keyword>
<gene>
    <name evidence="4 5" type="primary">aat</name>
    <name evidence="5" type="ORF">TMPK1_32250</name>
</gene>
<protein>
    <recommendedName>
        <fullName evidence="4">Leucyl/phenylalanyl-tRNA--protein transferase</fullName>
        <ecNumber evidence="4">2.3.2.6</ecNumber>
    </recommendedName>
    <alternativeName>
        <fullName evidence="4">L/F-transferase</fullName>
    </alternativeName>
    <alternativeName>
        <fullName evidence="4">Leucyltransferase</fullName>
    </alternativeName>
    <alternativeName>
        <fullName evidence="4">Phenyalanyltransferase</fullName>
    </alternativeName>
</protein>
<evidence type="ECO:0000313" key="6">
    <source>
        <dbReference type="Proteomes" id="UP000681075"/>
    </source>
</evidence>
<dbReference type="SUPFAM" id="SSF55729">
    <property type="entry name" value="Acyl-CoA N-acyltransferases (Nat)"/>
    <property type="match status" value="1"/>
</dbReference>
<dbReference type="PANTHER" id="PTHR30098">
    <property type="entry name" value="LEUCYL/PHENYLALANYL-TRNA--PROTEIN TRANSFERASE"/>
    <property type="match status" value="1"/>
</dbReference>
<organism evidence="5 6">
    <name type="scientific">Roseiterribacter gracilis</name>
    <dbReference type="NCBI Taxonomy" id="2812848"/>
    <lineage>
        <taxon>Bacteria</taxon>
        <taxon>Pseudomonadati</taxon>
        <taxon>Pseudomonadota</taxon>
        <taxon>Alphaproteobacteria</taxon>
        <taxon>Rhodospirillales</taxon>
        <taxon>Roseiterribacteraceae</taxon>
        <taxon>Roseiterribacter</taxon>
    </lineage>
</organism>
<dbReference type="Pfam" id="PF03588">
    <property type="entry name" value="Leu_Phe_trans"/>
    <property type="match status" value="1"/>
</dbReference>
<dbReference type="InterPro" id="IPR004616">
    <property type="entry name" value="Leu/Phe-tRNA_Trfase"/>
</dbReference>
<keyword evidence="1 4" id="KW-0963">Cytoplasm</keyword>
<evidence type="ECO:0000313" key="5">
    <source>
        <dbReference type="EMBL" id="GIL40988.1"/>
    </source>
</evidence>
<comment type="catalytic activity">
    <reaction evidence="4">
        <text>L-phenylalanyl-tRNA(Phe) + an N-terminal L-alpha-aminoacyl-[protein] = an N-terminal L-phenylalanyl-L-alpha-aminoacyl-[protein] + tRNA(Phe)</text>
        <dbReference type="Rhea" id="RHEA:43632"/>
        <dbReference type="Rhea" id="RHEA-COMP:9668"/>
        <dbReference type="Rhea" id="RHEA-COMP:9699"/>
        <dbReference type="Rhea" id="RHEA-COMP:10636"/>
        <dbReference type="Rhea" id="RHEA-COMP:10637"/>
        <dbReference type="ChEBI" id="CHEBI:78442"/>
        <dbReference type="ChEBI" id="CHEBI:78531"/>
        <dbReference type="ChEBI" id="CHEBI:78597"/>
        <dbReference type="ChEBI" id="CHEBI:83561"/>
        <dbReference type="EC" id="2.3.2.6"/>
    </reaction>
</comment>
<reference evidence="5" key="1">
    <citation type="submission" date="2021-02" db="EMBL/GenBank/DDBJ databases">
        <title>Genome sequence of Rhodospirillales sp. strain TMPK1 isolated from soil.</title>
        <authorList>
            <person name="Nakai R."/>
            <person name="Kusada H."/>
            <person name="Tamaki H."/>
        </authorList>
    </citation>
    <scope>NUCLEOTIDE SEQUENCE</scope>
    <source>
        <strain evidence="5">TMPK1</strain>
    </source>
</reference>
<dbReference type="AlphaFoldDB" id="A0A8S8XAG7"/>
<sequence>MEIELTPDLVLRAYAAGIFPMAESAAEERLVWFDPDPRAVIPLDETFHVPRRLARTLKHAPFEMAVDRDFDGVLASCAATRPDTWINSSIRRVYGELHRLGFAHSVETRRDGVLVGGLYGVAMGAAFFGESMFATVTDASKAALVHLIQRLRAGGYTLLDSQFLTPHLARFGACEIPRRDYRKQLADALQLRTDFFALDRATPPS</sequence>
<comment type="catalytic activity">
    <reaction evidence="4">
        <text>N-terminal L-arginyl-[protein] + L-leucyl-tRNA(Leu) = N-terminal L-leucyl-L-arginyl-[protein] + tRNA(Leu) + H(+)</text>
        <dbReference type="Rhea" id="RHEA:50416"/>
        <dbReference type="Rhea" id="RHEA-COMP:9613"/>
        <dbReference type="Rhea" id="RHEA-COMP:9622"/>
        <dbReference type="Rhea" id="RHEA-COMP:12672"/>
        <dbReference type="Rhea" id="RHEA-COMP:12673"/>
        <dbReference type="ChEBI" id="CHEBI:15378"/>
        <dbReference type="ChEBI" id="CHEBI:64719"/>
        <dbReference type="ChEBI" id="CHEBI:78442"/>
        <dbReference type="ChEBI" id="CHEBI:78494"/>
        <dbReference type="ChEBI" id="CHEBI:133044"/>
        <dbReference type="EC" id="2.3.2.6"/>
    </reaction>
</comment>
<dbReference type="Gene3D" id="3.40.630.70">
    <property type="entry name" value="Leucyl/phenylalanyl-tRNA-protein transferase, C-terminal domain"/>
    <property type="match status" value="1"/>
</dbReference>
<dbReference type="HAMAP" id="MF_00688">
    <property type="entry name" value="Leu_Phe_trans"/>
    <property type="match status" value="1"/>
</dbReference>
<dbReference type="EC" id="2.3.2.6" evidence="4"/>
<dbReference type="GO" id="GO:0008914">
    <property type="term" value="F:leucyl-tRNA--protein transferase activity"/>
    <property type="evidence" value="ECO:0007669"/>
    <property type="project" value="UniProtKB-UniRule"/>
</dbReference>